<keyword evidence="3" id="KW-0808">Transferase</keyword>
<feature type="transmembrane region" description="Helical" evidence="9">
    <location>
        <begin position="341"/>
        <end position="366"/>
    </location>
</feature>
<feature type="transmembrane region" description="Helical" evidence="9">
    <location>
        <begin position="76"/>
        <end position="97"/>
    </location>
</feature>
<organism evidence="10 11">
    <name type="scientific">Zophobas morio</name>
    <dbReference type="NCBI Taxonomy" id="2755281"/>
    <lineage>
        <taxon>Eukaryota</taxon>
        <taxon>Metazoa</taxon>
        <taxon>Ecdysozoa</taxon>
        <taxon>Arthropoda</taxon>
        <taxon>Hexapoda</taxon>
        <taxon>Insecta</taxon>
        <taxon>Pterygota</taxon>
        <taxon>Neoptera</taxon>
        <taxon>Endopterygota</taxon>
        <taxon>Coleoptera</taxon>
        <taxon>Polyphaga</taxon>
        <taxon>Cucujiformia</taxon>
        <taxon>Tenebrionidae</taxon>
        <taxon>Zophobas</taxon>
    </lineage>
</organism>
<keyword evidence="8" id="KW-0012">Acyltransferase</keyword>
<feature type="transmembrane region" description="Helical" evidence="9">
    <location>
        <begin position="378"/>
        <end position="397"/>
    </location>
</feature>
<evidence type="ECO:0000256" key="3">
    <source>
        <dbReference type="ARBA" id="ARBA00022679"/>
    </source>
</evidence>
<dbReference type="Pfam" id="PF03062">
    <property type="entry name" value="MBOAT"/>
    <property type="match status" value="2"/>
</dbReference>
<evidence type="ECO:0000256" key="2">
    <source>
        <dbReference type="ARBA" id="ARBA00009010"/>
    </source>
</evidence>
<feature type="transmembrane region" description="Helical" evidence="9">
    <location>
        <begin position="213"/>
        <end position="229"/>
    </location>
</feature>
<evidence type="ECO:0000256" key="4">
    <source>
        <dbReference type="ARBA" id="ARBA00022692"/>
    </source>
</evidence>
<dbReference type="GO" id="GO:0008374">
    <property type="term" value="F:O-acyltransferase activity"/>
    <property type="evidence" value="ECO:0007669"/>
    <property type="project" value="InterPro"/>
</dbReference>
<reference evidence="10" key="1">
    <citation type="journal article" date="2023" name="G3 (Bethesda)">
        <title>Whole genome assemblies of Zophobas morio and Tenebrio molitor.</title>
        <authorList>
            <person name="Kaur S."/>
            <person name="Stinson S.A."/>
            <person name="diCenzo G.C."/>
        </authorList>
    </citation>
    <scope>NUCLEOTIDE SEQUENCE</scope>
    <source>
        <strain evidence="10">QUZm001</strain>
    </source>
</reference>
<evidence type="ECO:0000313" key="11">
    <source>
        <dbReference type="Proteomes" id="UP001168821"/>
    </source>
</evidence>
<feature type="transmembrane region" description="Helical" evidence="9">
    <location>
        <begin position="568"/>
        <end position="586"/>
    </location>
</feature>
<dbReference type="EMBL" id="JALNTZ010000004">
    <property type="protein sequence ID" value="KAJ3657095.1"/>
    <property type="molecule type" value="Genomic_DNA"/>
</dbReference>
<feature type="transmembrane region" description="Helical" evidence="9">
    <location>
        <begin position="36"/>
        <end position="56"/>
    </location>
</feature>
<gene>
    <name evidence="10" type="ORF">Zmor_016124</name>
</gene>
<dbReference type="PANTHER" id="PTHR10408">
    <property type="entry name" value="STEROL O-ACYLTRANSFERASE"/>
    <property type="match status" value="1"/>
</dbReference>
<sequence length="738" mass="86971">MCAKNEKIRMEKKFMIRNSLLTDIFEHPQTRNLYKIYVLVFAVLGVHTVGKEYAATGRVTFGFPFIVKGFFNLDKVIFFWLCCFASVCAVFYVFKIWSSLRARAKGGKVTVFNWLGATCLALYYVYSFKMATHAVRHFNLQVAGVLIVTLEQIRFLMKVHAFIRSKTSEEPSRLSFSNYLYFLFAPTLIYRDAYPRTNSINWKFVTQCLLESISAMFVIALIITNTYPSPERWARKFTINDVLFDMADKIILVPLYAMSMFFLVFHSVQNLFAEILQFGDRLFYLDWWNERSFNSWLTKWNKIVRDWLYYYVYRDFKEHVCDNVLLARLVVFLLSFGVHEWVMSCCIGGFFPYMFIIFMVMALPLSYFQLPKNIISEVVMWLIGIFAMEVGIVVYVLEWDTLSKNPLINPTLWESLVPRFVTADWMAIVYDRLGLACLALYYFYSFKLVTDAIRYFSFNFSCVLFVTLEQARFLMKVHAFVRSKASEELPRLSFSNYLYFLFAPTLIYRDAYPRTKTINWNFVAQSFLECVAGFFGFAFCAMNCLPPSEKWEQKFTVNEVLLVIVEKIGYAAIMLVCTFFTIWHSFHNFCAELLQFGDRLFYLDWWNEHTFNGWLLKWNKVVQDWLYFYVYLDFRKHICDSALLAKLSVFLLSFAVHEWIIFCCVGGFIPTLFMVFVVVGLPFTFFEVPKNMFSVVIFWCSGPLLINIGFAFFGLEWYARSQSPVRNSTFWDLVVPRF</sequence>
<dbReference type="PANTHER" id="PTHR10408:SF8">
    <property type="entry name" value="O-ACYLTRANSFERASE"/>
    <property type="match status" value="1"/>
</dbReference>
<evidence type="ECO:0000313" key="10">
    <source>
        <dbReference type="EMBL" id="KAJ3657095.1"/>
    </source>
</evidence>
<evidence type="ECO:0000256" key="7">
    <source>
        <dbReference type="ARBA" id="ARBA00023136"/>
    </source>
</evidence>
<comment type="subcellular location">
    <subcellularLocation>
        <location evidence="1">Endoplasmic reticulum membrane</location>
        <topology evidence="1">Multi-pass membrane protein</topology>
    </subcellularLocation>
</comment>
<proteinExistence type="inferred from homology"/>
<dbReference type="Proteomes" id="UP001168821">
    <property type="component" value="Unassembled WGS sequence"/>
</dbReference>
<evidence type="ECO:0000256" key="1">
    <source>
        <dbReference type="ARBA" id="ARBA00004477"/>
    </source>
</evidence>
<keyword evidence="4 9" id="KW-0812">Transmembrane</keyword>
<dbReference type="InterPro" id="IPR014371">
    <property type="entry name" value="Oat_ACAT_DAG_ARE"/>
</dbReference>
<feature type="transmembrane region" description="Helical" evidence="9">
    <location>
        <begin position="456"/>
        <end position="474"/>
    </location>
</feature>
<dbReference type="GO" id="GO:0008203">
    <property type="term" value="P:cholesterol metabolic process"/>
    <property type="evidence" value="ECO:0007669"/>
    <property type="project" value="TreeGrafter"/>
</dbReference>
<feature type="transmembrane region" description="Helical" evidence="9">
    <location>
        <begin position="109"/>
        <end position="126"/>
    </location>
</feature>
<keyword evidence="6 9" id="KW-1133">Transmembrane helix</keyword>
<dbReference type="InterPro" id="IPR004299">
    <property type="entry name" value="MBOAT_fam"/>
</dbReference>
<feature type="transmembrane region" description="Helical" evidence="9">
    <location>
        <begin position="692"/>
        <end position="718"/>
    </location>
</feature>
<feature type="transmembrane region" description="Helical" evidence="9">
    <location>
        <begin position="659"/>
        <end position="686"/>
    </location>
</feature>
<feature type="transmembrane region" description="Helical" evidence="9">
    <location>
        <begin position="425"/>
        <end position="444"/>
    </location>
</feature>
<evidence type="ECO:0000256" key="5">
    <source>
        <dbReference type="ARBA" id="ARBA00022824"/>
    </source>
</evidence>
<accession>A0AA38MH83</accession>
<evidence type="ECO:0000256" key="8">
    <source>
        <dbReference type="ARBA" id="ARBA00023315"/>
    </source>
</evidence>
<keyword evidence="7 9" id="KW-0472">Membrane</keyword>
<comment type="caution">
    <text evidence="10">The sequence shown here is derived from an EMBL/GenBank/DDBJ whole genome shotgun (WGS) entry which is preliminary data.</text>
</comment>
<dbReference type="AlphaFoldDB" id="A0AA38MH83"/>
<feature type="transmembrane region" description="Helical" evidence="9">
    <location>
        <begin position="138"/>
        <end position="156"/>
    </location>
</feature>
<comment type="similarity">
    <text evidence="2">Belongs to the membrane-bound acyltransferase family. Sterol o-acyltransferase subfamily.</text>
</comment>
<evidence type="ECO:0000256" key="6">
    <source>
        <dbReference type="ARBA" id="ARBA00022989"/>
    </source>
</evidence>
<keyword evidence="5" id="KW-0256">Endoplasmic reticulum</keyword>
<evidence type="ECO:0000256" key="9">
    <source>
        <dbReference type="SAM" id="Phobius"/>
    </source>
</evidence>
<evidence type="ECO:0008006" key="12">
    <source>
        <dbReference type="Google" id="ProtNLM"/>
    </source>
</evidence>
<protein>
    <recommendedName>
        <fullName evidence="12">O-acyltransferase</fullName>
    </recommendedName>
</protein>
<keyword evidence="11" id="KW-1185">Reference proteome</keyword>
<dbReference type="GO" id="GO:0005789">
    <property type="term" value="C:endoplasmic reticulum membrane"/>
    <property type="evidence" value="ECO:0007669"/>
    <property type="project" value="UniProtKB-SubCell"/>
</dbReference>
<name>A0AA38MH83_9CUCU</name>
<feature type="transmembrane region" description="Helical" evidence="9">
    <location>
        <begin position="523"/>
        <end position="548"/>
    </location>
</feature>
<feature type="transmembrane region" description="Helical" evidence="9">
    <location>
        <begin position="250"/>
        <end position="268"/>
    </location>
</feature>